<evidence type="ECO:0000313" key="3">
    <source>
        <dbReference type="WBParaSite" id="jg386"/>
    </source>
</evidence>
<evidence type="ECO:0000313" key="2">
    <source>
        <dbReference type="Proteomes" id="UP000887574"/>
    </source>
</evidence>
<dbReference type="Proteomes" id="UP000887574">
    <property type="component" value="Unplaced"/>
</dbReference>
<dbReference type="AlphaFoldDB" id="A0A915EAQ1"/>
<evidence type="ECO:0000256" key="1">
    <source>
        <dbReference type="SAM" id="MobiDB-lite"/>
    </source>
</evidence>
<proteinExistence type="predicted"/>
<accession>A0A915EAQ1</accession>
<keyword evidence="2" id="KW-1185">Reference proteome</keyword>
<reference evidence="3" key="1">
    <citation type="submission" date="2022-11" db="UniProtKB">
        <authorList>
            <consortium name="WormBaseParasite"/>
        </authorList>
    </citation>
    <scope>IDENTIFICATION</scope>
</reference>
<feature type="region of interest" description="Disordered" evidence="1">
    <location>
        <begin position="1"/>
        <end position="21"/>
    </location>
</feature>
<organism evidence="2 3">
    <name type="scientific">Ditylenchus dipsaci</name>
    <dbReference type="NCBI Taxonomy" id="166011"/>
    <lineage>
        <taxon>Eukaryota</taxon>
        <taxon>Metazoa</taxon>
        <taxon>Ecdysozoa</taxon>
        <taxon>Nematoda</taxon>
        <taxon>Chromadorea</taxon>
        <taxon>Rhabditida</taxon>
        <taxon>Tylenchina</taxon>
        <taxon>Tylenchomorpha</taxon>
        <taxon>Sphaerularioidea</taxon>
        <taxon>Anguinidae</taxon>
        <taxon>Anguininae</taxon>
        <taxon>Ditylenchus</taxon>
    </lineage>
</organism>
<protein>
    <submittedName>
        <fullName evidence="3">Uncharacterized protein</fullName>
    </submittedName>
</protein>
<sequence>MKNNSQTGDAKKIGKPKLQDYQSQKLSKQWVFWHMDGNDDGWNSLDESVKQVVNWTVFISSGRCMLMSTDLSIFQPIVDISF</sequence>
<name>A0A915EAQ1_9BILA</name>
<dbReference type="WBParaSite" id="jg386">
    <property type="protein sequence ID" value="jg386"/>
    <property type="gene ID" value="jg386"/>
</dbReference>